<evidence type="ECO:0000313" key="2">
    <source>
        <dbReference type="Proteomes" id="UP000279386"/>
    </source>
</evidence>
<proteinExistence type="predicted"/>
<reference evidence="1 2" key="1">
    <citation type="submission" date="2016-07" db="EMBL/GenBank/DDBJ databases">
        <authorList>
            <person name="Millard A."/>
        </authorList>
    </citation>
    <scope>NUCLEOTIDE SEQUENCE [LARGE SCALE GENOMIC DNA]</scope>
</reference>
<accession>A0A1C3S7C6</accession>
<organism evidence="1 2">
    <name type="scientific">Escherichia phage vB_Eco_slurp01</name>
    <dbReference type="NCBI Taxonomy" id="1874688"/>
    <lineage>
        <taxon>Viruses</taxon>
        <taxon>Duplodnaviria</taxon>
        <taxon>Heunggongvirae</taxon>
        <taxon>Uroviricota</taxon>
        <taxon>Caudoviricetes</taxon>
        <taxon>Asteriusvirus</taxon>
        <taxon>Asteriusvirus PBECO4</taxon>
    </lineage>
</organism>
<dbReference type="Proteomes" id="UP000279386">
    <property type="component" value="Segment"/>
</dbReference>
<sequence>MNIRDGLSYKEAGKDGVKGEAVDLCICALDMFAL</sequence>
<dbReference type="EMBL" id="LT603033">
    <property type="protein sequence ID" value="SCA80362.1"/>
    <property type="molecule type" value="Genomic_DNA"/>
</dbReference>
<protein>
    <submittedName>
        <fullName evidence="1">Uncharacterized protein</fullName>
    </submittedName>
</protein>
<name>A0A1C3S7C6_9CAUD</name>
<gene>
    <name evidence="1" type="ORF">PSLUR01_00385</name>
</gene>
<evidence type="ECO:0000313" key="1">
    <source>
        <dbReference type="EMBL" id="SCA80362.1"/>
    </source>
</evidence>